<dbReference type="PANTHER" id="PTHR30006:SF25">
    <property type="entry name" value="PHOSPHOGLYCERATE TRANSPORT REGULATORY PROTEIN PGTC"/>
    <property type="match status" value="1"/>
</dbReference>
<name>A0ABY1PJH9_9RHOB</name>
<organism evidence="3 4">
    <name type="scientific">Shimia sagamensis</name>
    <dbReference type="NCBI Taxonomy" id="1566352"/>
    <lineage>
        <taxon>Bacteria</taxon>
        <taxon>Pseudomonadati</taxon>
        <taxon>Pseudomonadota</taxon>
        <taxon>Alphaproteobacteria</taxon>
        <taxon>Rhodobacterales</taxon>
        <taxon>Roseobacteraceae</taxon>
    </lineage>
</organism>
<keyword evidence="4" id="KW-1185">Reference proteome</keyword>
<evidence type="ECO:0000313" key="4">
    <source>
        <dbReference type="Proteomes" id="UP001157961"/>
    </source>
</evidence>
<dbReference type="PANTHER" id="PTHR30006">
    <property type="entry name" value="THIAMINE-BINDING PERIPLASMIC PROTEIN-RELATED"/>
    <property type="match status" value="1"/>
</dbReference>
<evidence type="ECO:0000313" key="3">
    <source>
        <dbReference type="EMBL" id="SMP35737.1"/>
    </source>
</evidence>
<reference evidence="3 4" key="1">
    <citation type="submission" date="2017-05" db="EMBL/GenBank/DDBJ databases">
        <authorList>
            <person name="Varghese N."/>
            <person name="Submissions S."/>
        </authorList>
    </citation>
    <scope>NUCLEOTIDE SEQUENCE [LARGE SCALE GENOMIC DNA]</scope>
    <source>
        <strain evidence="3 4">DSM 29734</strain>
    </source>
</reference>
<feature type="signal peptide" evidence="2">
    <location>
        <begin position="1"/>
        <end position="22"/>
    </location>
</feature>
<comment type="caution">
    <text evidence="3">The sequence shown here is derived from an EMBL/GenBank/DDBJ whole genome shotgun (WGS) entry which is preliminary data.</text>
</comment>
<evidence type="ECO:0000256" key="2">
    <source>
        <dbReference type="SAM" id="SignalP"/>
    </source>
</evidence>
<sequence length="441" mass="47025">MKQTFRASVAALALSSASAALAADTVVVVTSFPNSMTGPIEAAFEAANPGIDLEILNKKTSAGVKYIQEISDANTADIFWASAPDAFEVLKGDDLLAAVEINSDGIPEKIGAYPMNDPDGKYYGFAAAGYGIMWNERYLKAKKLEPAKNWAELKDAAYHGHVGMSAPSRSGTTHLTVETVLQGEGWDNGWAEWKWIGGNFSTVTERSFGVPDGVNTGNFGLGIVIDFFGFSSKASGFPVDFAYPEVTALVPANIAVVKNAPNEAAAKTFVEHLLTPAGQEVLLDPAIMRLPINPATYANAPEGFPNPFEDGSIGAAVKFDVAKSGARYNLVNSMFDVMITYRLDDLRAAVGAVQAAEAKHVGGDNAEAKALIAEARALIDANPIDEAKSMDAEFAGIFTKKRKKASDTVGERQAEVEQRWDAMVVENYRKAKELADQAAAL</sequence>
<dbReference type="EMBL" id="FXTY01000012">
    <property type="protein sequence ID" value="SMP35737.1"/>
    <property type="molecule type" value="Genomic_DNA"/>
</dbReference>
<gene>
    <name evidence="3" type="ORF">SAMN06265373_11211</name>
</gene>
<protein>
    <submittedName>
        <fullName evidence="3">ABC-type Fe3+ transport system, substrate-binding protein</fullName>
    </submittedName>
</protein>
<accession>A0ABY1PJH9</accession>
<dbReference type="RefSeq" id="WP_283427902.1">
    <property type="nucleotide sequence ID" value="NZ_FXTY01000012.1"/>
</dbReference>
<dbReference type="Gene3D" id="3.40.190.10">
    <property type="entry name" value="Periplasmic binding protein-like II"/>
    <property type="match status" value="2"/>
</dbReference>
<dbReference type="SUPFAM" id="SSF53850">
    <property type="entry name" value="Periplasmic binding protein-like II"/>
    <property type="match status" value="1"/>
</dbReference>
<keyword evidence="1 2" id="KW-0732">Signal</keyword>
<dbReference type="Pfam" id="PF13343">
    <property type="entry name" value="SBP_bac_6"/>
    <property type="match status" value="1"/>
</dbReference>
<evidence type="ECO:0000256" key="1">
    <source>
        <dbReference type="ARBA" id="ARBA00022729"/>
    </source>
</evidence>
<dbReference type="Proteomes" id="UP001157961">
    <property type="component" value="Unassembled WGS sequence"/>
</dbReference>
<feature type="chain" id="PRO_5046760244" evidence="2">
    <location>
        <begin position="23"/>
        <end position="441"/>
    </location>
</feature>
<proteinExistence type="predicted"/>